<dbReference type="OrthoDB" id="2408098at2759"/>
<name>A0A9N8VFU4_9GLOM</name>
<comment type="caution">
    <text evidence="1">The sequence shown here is derived from an EMBL/GenBank/DDBJ whole genome shotgun (WGS) entry which is preliminary data.</text>
</comment>
<keyword evidence="2" id="KW-1185">Reference proteome</keyword>
<evidence type="ECO:0000313" key="2">
    <source>
        <dbReference type="Proteomes" id="UP000789508"/>
    </source>
</evidence>
<dbReference type="AlphaFoldDB" id="A0A9N8VFU4"/>
<sequence>MSLFRQVGRFPRSTFPKLFSTKTRITAKLASSFTPAEVKLLRVNFQPASFEDVIPATEDPVTVPKEYLLPEINRDDVSSANFNVDKLDQVSNNRVKTFLDKMHDVVMNEKVATGTMESKTDTLVDDLLRIVDLNDWPLKLINHPLCRLVIKENQYVSADPEFVIANRKLSMVAIEDKHIKNVWKPSGFGETQIAVQIVACGNENIRATSKEEFINQTIFAMRVISTYVTFYKAVIPAEYWSEFDRGLPKEASVNVKRWPGENGKQEGLDLVEPDGRREVLGALTKIRQFLLRNE</sequence>
<proteinExistence type="predicted"/>
<organism evidence="1 2">
    <name type="scientific">Ambispora leptoticha</name>
    <dbReference type="NCBI Taxonomy" id="144679"/>
    <lineage>
        <taxon>Eukaryota</taxon>
        <taxon>Fungi</taxon>
        <taxon>Fungi incertae sedis</taxon>
        <taxon>Mucoromycota</taxon>
        <taxon>Glomeromycotina</taxon>
        <taxon>Glomeromycetes</taxon>
        <taxon>Archaeosporales</taxon>
        <taxon>Ambisporaceae</taxon>
        <taxon>Ambispora</taxon>
    </lineage>
</organism>
<evidence type="ECO:0000313" key="1">
    <source>
        <dbReference type="EMBL" id="CAG8449806.1"/>
    </source>
</evidence>
<accession>A0A9N8VFU4</accession>
<dbReference type="EMBL" id="CAJVPS010000085">
    <property type="protein sequence ID" value="CAG8449806.1"/>
    <property type="molecule type" value="Genomic_DNA"/>
</dbReference>
<dbReference type="Proteomes" id="UP000789508">
    <property type="component" value="Unassembled WGS sequence"/>
</dbReference>
<gene>
    <name evidence="1" type="ORF">ALEPTO_LOCUS930</name>
</gene>
<reference evidence="1" key="1">
    <citation type="submission" date="2021-06" db="EMBL/GenBank/DDBJ databases">
        <authorList>
            <person name="Kallberg Y."/>
            <person name="Tangrot J."/>
            <person name="Rosling A."/>
        </authorList>
    </citation>
    <scope>NUCLEOTIDE SEQUENCE</scope>
    <source>
        <strain evidence="1">FL130A</strain>
    </source>
</reference>
<protein>
    <submittedName>
        <fullName evidence="1">11852_t:CDS:1</fullName>
    </submittedName>
</protein>